<evidence type="ECO:0000256" key="13">
    <source>
        <dbReference type="ARBA" id="ARBA00030948"/>
    </source>
</evidence>
<dbReference type="Proteomes" id="UP000294395">
    <property type="component" value="Chromosome"/>
</dbReference>
<evidence type="ECO:0000256" key="6">
    <source>
        <dbReference type="ARBA" id="ARBA00022519"/>
    </source>
</evidence>
<evidence type="ECO:0000313" key="17">
    <source>
        <dbReference type="EMBL" id="QBQ15254.1"/>
    </source>
</evidence>
<dbReference type="EMBL" id="CP038009">
    <property type="protein sequence ID" value="QBQ15254.1"/>
    <property type="molecule type" value="Genomic_DNA"/>
</dbReference>
<dbReference type="SUPFAM" id="SSF158855">
    <property type="entry name" value="Lipase chaperone-like"/>
    <property type="match status" value="1"/>
</dbReference>
<evidence type="ECO:0000313" key="18">
    <source>
        <dbReference type="Proteomes" id="UP000294395"/>
    </source>
</evidence>
<evidence type="ECO:0000256" key="2">
    <source>
        <dbReference type="ARBA" id="ARBA00004383"/>
    </source>
</evidence>
<proteinExistence type="inferred from homology"/>
<dbReference type="GO" id="GO:0005886">
    <property type="term" value="C:plasma membrane"/>
    <property type="evidence" value="ECO:0007669"/>
    <property type="project" value="UniProtKB-SubCell"/>
</dbReference>
<evidence type="ECO:0000256" key="16">
    <source>
        <dbReference type="SAM" id="Coils"/>
    </source>
</evidence>
<keyword evidence="10" id="KW-0443">Lipid metabolism</keyword>
<evidence type="ECO:0000256" key="1">
    <source>
        <dbReference type="ARBA" id="ARBA00003280"/>
    </source>
</evidence>
<sequence length="306" mass="35752">MNKRLLLTIFLVLLVLVGIAVWKSTASSAAIEQAARTESTKPNSTQDKYMQHKNADQILQESLSTQLKSLQHQPGNITQFINTLKASCQLENCDAALAKALENYPDQKFAQTVQNLLKRMPQYEQQMQSTVLSTALSPKERFDAIWKLREQTLGKDEAALGFGQEREYADYRFAYAELKQNTQLNPEQRLAALETLQQKYPRLMEQESSFGRYEQAVQLLDEKQPTAETQRLKQELQQRYLTQQEQLDLQFKQQREQQQQQKVDQYQQALKQLQQEMQPLKSQLSETEWQKQYQQRLESLRSNLFP</sequence>
<gene>
    <name evidence="17" type="ORF">AHTJR_02695</name>
</gene>
<evidence type="ECO:0000256" key="4">
    <source>
        <dbReference type="ARBA" id="ARBA00019692"/>
    </source>
</evidence>
<keyword evidence="16" id="KW-0175">Coiled coil</keyword>
<evidence type="ECO:0000256" key="3">
    <source>
        <dbReference type="ARBA" id="ARBA00010358"/>
    </source>
</evidence>
<feature type="coiled-coil region" evidence="16">
    <location>
        <begin position="249"/>
        <end position="290"/>
    </location>
</feature>
<accession>A0A4P7B2E8</accession>
<dbReference type="Pfam" id="PF03280">
    <property type="entry name" value="Lipase_chap"/>
    <property type="match status" value="1"/>
</dbReference>
<evidence type="ECO:0000256" key="14">
    <source>
        <dbReference type="ARBA" id="ARBA00031542"/>
    </source>
</evidence>
<reference evidence="17 18" key="1">
    <citation type="submission" date="2019-03" db="EMBL/GenBank/DDBJ databases">
        <title>Complete genome sequence of two outbreak-associated Acinetobacter haemolyticus strains.</title>
        <authorList>
            <person name="Bai L."/>
            <person name="Zhang S.-C."/>
            <person name="Deng Y."/>
            <person name="Song C.-C."/>
            <person name="Kang G.-B."/>
            <person name="Dong Y."/>
            <person name="Wang Y."/>
            <person name="Gao F."/>
            <person name="Huang H."/>
        </authorList>
    </citation>
    <scope>NUCLEOTIDE SEQUENCE [LARGE SCALE GENOMIC DNA]</scope>
    <source>
        <strain evidence="17 18">TJR01</strain>
    </source>
</reference>
<comment type="similarity">
    <text evidence="3">Belongs to the lipase chaperone family.</text>
</comment>
<evidence type="ECO:0000256" key="5">
    <source>
        <dbReference type="ARBA" id="ARBA00022475"/>
    </source>
</evidence>
<evidence type="ECO:0000256" key="10">
    <source>
        <dbReference type="ARBA" id="ARBA00023098"/>
    </source>
</evidence>
<dbReference type="AlphaFoldDB" id="A0A4P7B2E8"/>
<dbReference type="GO" id="GO:0051082">
    <property type="term" value="F:unfolded protein binding"/>
    <property type="evidence" value="ECO:0007669"/>
    <property type="project" value="InterPro"/>
</dbReference>
<comment type="function">
    <text evidence="1">May be involved in the folding of the extracellular lipase during its passage through the periplasm.</text>
</comment>
<keyword evidence="6" id="KW-0997">Cell inner membrane</keyword>
<evidence type="ECO:0000256" key="7">
    <source>
        <dbReference type="ARBA" id="ARBA00022692"/>
    </source>
</evidence>
<dbReference type="InterPro" id="IPR004961">
    <property type="entry name" value="Lipase_chaperone"/>
</dbReference>
<evidence type="ECO:0000256" key="11">
    <source>
        <dbReference type="ARBA" id="ARBA00023136"/>
    </source>
</evidence>
<protein>
    <recommendedName>
        <fullName evidence="4">Lipase chaperone</fullName>
    </recommendedName>
    <alternativeName>
        <fullName evidence="15">Lipase foldase</fullName>
    </alternativeName>
    <alternativeName>
        <fullName evidence="13">Lipase helper protein</fullName>
    </alternativeName>
    <alternativeName>
        <fullName evidence="14">Lipase modulator</fullName>
    </alternativeName>
</protein>
<organism evidence="17 18">
    <name type="scientific">Acinetobacter haemolyticus</name>
    <dbReference type="NCBI Taxonomy" id="29430"/>
    <lineage>
        <taxon>Bacteria</taxon>
        <taxon>Pseudomonadati</taxon>
        <taxon>Pseudomonadota</taxon>
        <taxon>Gammaproteobacteria</taxon>
        <taxon>Moraxellales</taxon>
        <taxon>Moraxellaceae</taxon>
        <taxon>Acinetobacter</taxon>
    </lineage>
</organism>
<dbReference type="GO" id="GO:0006457">
    <property type="term" value="P:protein folding"/>
    <property type="evidence" value="ECO:0007669"/>
    <property type="project" value="InterPro"/>
</dbReference>
<comment type="subcellular location">
    <subcellularLocation>
        <location evidence="2">Cell inner membrane</location>
        <topology evidence="2">Single-pass membrane protein</topology>
        <orientation evidence="2">Periplasmic side</orientation>
    </subcellularLocation>
</comment>
<keyword evidence="11" id="KW-0472">Membrane</keyword>
<evidence type="ECO:0000256" key="8">
    <source>
        <dbReference type="ARBA" id="ARBA00022963"/>
    </source>
</evidence>
<evidence type="ECO:0000256" key="12">
    <source>
        <dbReference type="ARBA" id="ARBA00023186"/>
    </source>
</evidence>
<dbReference type="RefSeq" id="WP_004640854.1">
    <property type="nucleotide sequence ID" value="NZ_CP031984.1"/>
</dbReference>
<name>A0A4P7B2E8_ACIHA</name>
<keyword evidence="7" id="KW-0812">Transmembrane</keyword>
<keyword evidence="12" id="KW-0143">Chaperone</keyword>
<evidence type="ECO:0000256" key="15">
    <source>
        <dbReference type="ARBA" id="ARBA00033028"/>
    </source>
</evidence>
<keyword evidence="8" id="KW-0442">Lipid degradation</keyword>
<evidence type="ECO:0000256" key="9">
    <source>
        <dbReference type="ARBA" id="ARBA00022989"/>
    </source>
</evidence>
<keyword evidence="9" id="KW-1133">Transmembrane helix</keyword>
<dbReference type="GO" id="GO:0016042">
    <property type="term" value="P:lipid catabolic process"/>
    <property type="evidence" value="ECO:0007669"/>
    <property type="project" value="UniProtKB-KW"/>
</dbReference>
<keyword evidence="5" id="KW-1003">Cell membrane</keyword>